<dbReference type="GeneID" id="67180724"/>
<evidence type="ECO:0000256" key="3">
    <source>
        <dbReference type="ARBA" id="ARBA00022475"/>
    </source>
</evidence>
<feature type="transmembrane region" description="Helical" evidence="7">
    <location>
        <begin position="238"/>
        <end position="264"/>
    </location>
</feature>
<keyword evidence="6 7" id="KW-0472">Membrane</keyword>
<feature type="transmembrane region" description="Helical" evidence="7">
    <location>
        <begin position="316"/>
        <end position="338"/>
    </location>
</feature>
<proteinExistence type="predicted"/>
<feature type="transmembrane region" description="Helical" evidence="7">
    <location>
        <begin position="12"/>
        <end position="36"/>
    </location>
</feature>
<feature type="transmembrane region" description="Helical" evidence="7">
    <location>
        <begin position="284"/>
        <end position="304"/>
    </location>
</feature>
<evidence type="ECO:0000313" key="9">
    <source>
        <dbReference type="Proteomes" id="UP000006683"/>
    </source>
</evidence>
<reference evidence="8 9" key="1">
    <citation type="journal article" date="2010" name="Stand. Genomic Sci.">
        <title>Complete genome sequence of Ferrimonas balearica type strain (PAT).</title>
        <authorList>
            <person name="Nolan M."/>
            <person name="Sikorski J."/>
            <person name="Davenport K."/>
            <person name="Lucas S."/>
            <person name="Glavina Del Rio T."/>
            <person name="Tice H."/>
            <person name="Cheng J."/>
            <person name="Goodwin L."/>
            <person name="Pitluck S."/>
            <person name="Liolios K."/>
            <person name="Ivanova N."/>
            <person name="Mavromatis K."/>
            <person name="Ovchinnikova G."/>
            <person name="Pati A."/>
            <person name="Chen A."/>
            <person name="Palaniappan K."/>
            <person name="Land M."/>
            <person name="Hauser L."/>
            <person name="Chang Y."/>
            <person name="Jeffries C."/>
            <person name="Tapia R."/>
            <person name="Brettin T."/>
            <person name="Detter J."/>
            <person name="Han C."/>
            <person name="Yasawong M."/>
            <person name="Rohde M."/>
            <person name="Tindall B."/>
            <person name="Goker M."/>
            <person name="Woyke T."/>
            <person name="Bristow J."/>
            <person name="Eisen J."/>
            <person name="Markowitz V."/>
            <person name="Hugenholtz P."/>
            <person name="Kyrpides N."/>
            <person name="Klenk H."/>
            <person name="Lapidus A."/>
        </authorList>
    </citation>
    <scope>NUCLEOTIDE SEQUENCE [LARGE SCALE GENOMIC DNA]</scope>
    <source>
        <strain evidence="9">DSM 9799 / CCM 4581 / KCTC 23876 / PAT</strain>
    </source>
</reference>
<evidence type="ECO:0000256" key="4">
    <source>
        <dbReference type="ARBA" id="ARBA00022692"/>
    </source>
</evidence>
<keyword evidence="5 7" id="KW-1133">Transmembrane helix</keyword>
<organism evidence="8 9">
    <name type="scientific">Ferrimonas balearica (strain DSM 9799 / CCM 4581 / KCTC 23876 / PAT)</name>
    <dbReference type="NCBI Taxonomy" id="550540"/>
    <lineage>
        <taxon>Bacteria</taxon>
        <taxon>Pseudomonadati</taxon>
        <taxon>Pseudomonadota</taxon>
        <taxon>Gammaproteobacteria</taxon>
        <taxon>Alteromonadales</taxon>
        <taxon>Ferrimonadaceae</taxon>
        <taxon>Ferrimonas</taxon>
    </lineage>
</organism>
<protein>
    <submittedName>
        <fullName evidence="8">MATE efflux family protein</fullName>
    </submittedName>
</protein>
<dbReference type="GO" id="GO:0042910">
    <property type="term" value="F:xenobiotic transmembrane transporter activity"/>
    <property type="evidence" value="ECO:0007669"/>
    <property type="project" value="InterPro"/>
</dbReference>
<evidence type="ECO:0000256" key="6">
    <source>
        <dbReference type="ARBA" id="ARBA00023136"/>
    </source>
</evidence>
<dbReference type="InterPro" id="IPR052031">
    <property type="entry name" value="Membrane_Transporter-Flippase"/>
</dbReference>
<sequence length="448" mass="47845">MHREHDLLSGSIAGTLARLALPNLFAVLSLLLYHLTDTFFISRLGTQPLAALSLTFPVTLVVSSVALGLGAGMSAQLGRLLGEGDRAQGRQFVTHGLLLTIVIVTLFAIGGALTIDPLFRLLGADDALLGLVHDYMLVWYLGIGFLVLPMVGNQALRATGNTFTPALVTAVAALVNAILDPLLIFGIGPFPRLEMQGAAIATVLSWILTFVVALYMLTARHNLLARLKLDRLRAHWRLMLHIARPATLSNLLNPLANAVLIALLARMDTHAVAAFGAGTRIESLLLILVTALCGALTPFIAQNLGAGQTDRAARALMGSLHSVLLAQLAIYLVLWPLAPHLASLFSTDGTVTHYLTQYLRWVPAAYGALGVVILLAMSLNAYHRPMSALGLNLSRLGLLLLPGAWLGSQWVGVEGIFIAITLANLLMGAACYFLARQLTEPSLAPLLR</sequence>
<dbReference type="STRING" id="550540.Fbal_0483"/>
<keyword evidence="2" id="KW-0813">Transport</keyword>
<evidence type="ECO:0000313" key="8">
    <source>
        <dbReference type="EMBL" id="ADN74697.1"/>
    </source>
</evidence>
<dbReference type="GO" id="GO:0005886">
    <property type="term" value="C:plasma membrane"/>
    <property type="evidence" value="ECO:0007669"/>
    <property type="project" value="UniProtKB-SubCell"/>
</dbReference>
<evidence type="ECO:0000256" key="1">
    <source>
        <dbReference type="ARBA" id="ARBA00004429"/>
    </source>
</evidence>
<accession>E1SP48</accession>
<dbReference type="Proteomes" id="UP000006683">
    <property type="component" value="Chromosome"/>
</dbReference>
<evidence type="ECO:0000256" key="2">
    <source>
        <dbReference type="ARBA" id="ARBA00022448"/>
    </source>
</evidence>
<dbReference type="InterPro" id="IPR002528">
    <property type="entry name" value="MATE_fam"/>
</dbReference>
<feature type="transmembrane region" description="Helical" evidence="7">
    <location>
        <begin position="389"/>
        <end position="410"/>
    </location>
</feature>
<dbReference type="RefSeq" id="WP_013344003.1">
    <property type="nucleotide sequence ID" value="NC_014541.1"/>
</dbReference>
<dbReference type="PANTHER" id="PTHR43549">
    <property type="entry name" value="MULTIDRUG RESISTANCE PROTEIN YPNP-RELATED"/>
    <property type="match status" value="1"/>
</dbReference>
<name>E1SP48_FERBD</name>
<dbReference type="PANTHER" id="PTHR43549:SF3">
    <property type="entry name" value="MULTIDRUG RESISTANCE PROTEIN YPNP-RELATED"/>
    <property type="match status" value="1"/>
</dbReference>
<dbReference type="eggNOG" id="COG0534">
    <property type="taxonomic scope" value="Bacteria"/>
</dbReference>
<keyword evidence="3" id="KW-1003">Cell membrane</keyword>
<keyword evidence="4 7" id="KW-0812">Transmembrane</keyword>
<dbReference type="EMBL" id="CP002209">
    <property type="protein sequence ID" value="ADN74697.1"/>
    <property type="molecule type" value="Genomic_DNA"/>
</dbReference>
<comment type="subcellular location">
    <subcellularLocation>
        <location evidence="1">Cell inner membrane</location>
        <topology evidence="1">Multi-pass membrane protein</topology>
    </subcellularLocation>
</comment>
<dbReference type="GO" id="GO:0015297">
    <property type="term" value="F:antiporter activity"/>
    <property type="evidence" value="ECO:0007669"/>
    <property type="project" value="InterPro"/>
</dbReference>
<dbReference type="PIRSF" id="PIRSF006603">
    <property type="entry name" value="DinF"/>
    <property type="match status" value="1"/>
</dbReference>
<dbReference type="AlphaFoldDB" id="E1SP48"/>
<keyword evidence="9" id="KW-1185">Reference proteome</keyword>
<evidence type="ECO:0000256" key="7">
    <source>
        <dbReference type="SAM" id="Phobius"/>
    </source>
</evidence>
<feature type="transmembrane region" description="Helical" evidence="7">
    <location>
        <begin position="163"/>
        <end position="185"/>
    </location>
</feature>
<dbReference type="KEGG" id="fbl:Fbal_0483"/>
<feature type="transmembrane region" description="Helical" evidence="7">
    <location>
        <begin position="92"/>
        <end position="115"/>
    </location>
</feature>
<gene>
    <name evidence="8" type="ordered locus">Fbal_0483</name>
</gene>
<dbReference type="Pfam" id="PF01554">
    <property type="entry name" value="MatE"/>
    <property type="match status" value="2"/>
</dbReference>
<evidence type="ECO:0000256" key="5">
    <source>
        <dbReference type="ARBA" id="ARBA00022989"/>
    </source>
</evidence>
<dbReference type="InterPro" id="IPR048279">
    <property type="entry name" value="MdtK-like"/>
</dbReference>
<feature type="transmembrane region" description="Helical" evidence="7">
    <location>
        <begin position="135"/>
        <end position="151"/>
    </location>
</feature>
<dbReference type="HOGENOM" id="CLU_012893_0_1_6"/>
<dbReference type="NCBIfam" id="TIGR00797">
    <property type="entry name" value="matE"/>
    <property type="match status" value="1"/>
</dbReference>
<feature type="transmembrane region" description="Helical" evidence="7">
    <location>
        <begin position="416"/>
        <end position="435"/>
    </location>
</feature>
<feature type="transmembrane region" description="Helical" evidence="7">
    <location>
        <begin position="358"/>
        <end position="377"/>
    </location>
</feature>
<feature type="transmembrane region" description="Helical" evidence="7">
    <location>
        <begin position="48"/>
        <end position="71"/>
    </location>
</feature>
<feature type="transmembrane region" description="Helical" evidence="7">
    <location>
        <begin position="197"/>
        <end position="217"/>
    </location>
</feature>
<dbReference type="OrthoDB" id="9806302at2"/>